<keyword evidence="2 5" id="KW-0812">Transmembrane</keyword>
<keyword evidence="3 5" id="KW-1133">Transmembrane helix</keyword>
<dbReference type="PANTHER" id="PTHR31419:SF1">
    <property type="entry name" value="PROTEIN PIN-LIKES 6"/>
    <property type="match status" value="1"/>
</dbReference>
<dbReference type="Pfam" id="PF03547">
    <property type="entry name" value="Mem_trans"/>
    <property type="match status" value="1"/>
</dbReference>
<gene>
    <name evidence="6" type="ORF">PCOR1329_LOCUS1311</name>
</gene>
<evidence type="ECO:0000256" key="1">
    <source>
        <dbReference type="ARBA" id="ARBA00004141"/>
    </source>
</evidence>
<accession>A0ABN9PEL4</accession>
<organism evidence="6 7">
    <name type="scientific">Prorocentrum cordatum</name>
    <dbReference type="NCBI Taxonomy" id="2364126"/>
    <lineage>
        <taxon>Eukaryota</taxon>
        <taxon>Sar</taxon>
        <taxon>Alveolata</taxon>
        <taxon>Dinophyceae</taxon>
        <taxon>Prorocentrales</taxon>
        <taxon>Prorocentraceae</taxon>
        <taxon>Prorocentrum</taxon>
    </lineage>
</organism>
<feature type="transmembrane region" description="Helical" evidence="5">
    <location>
        <begin position="166"/>
        <end position="187"/>
    </location>
</feature>
<evidence type="ECO:0008006" key="8">
    <source>
        <dbReference type="Google" id="ProtNLM"/>
    </source>
</evidence>
<evidence type="ECO:0000256" key="5">
    <source>
        <dbReference type="SAM" id="Phobius"/>
    </source>
</evidence>
<feature type="transmembrane region" description="Helical" evidence="5">
    <location>
        <begin position="104"/>
        <end position="126"/>
    </location>
</feature>
<proteinExistence type="predicted"/>
<evidence type="ECO:0000256" key="2">
    <source>
        <dbReference type="ARBA" id="ARBA00022692"/>
    </source>
</evidence>
<evidence type="ECO:0000313" key="6">
    <source>
        <dbReference type="EMBL" id="CAK0789879.1"/>
    </source>
</evidence>
<comment type="caution">
    <text evidence="6">The sequence shown here is derived from an EMBL/GenBank/DDBJ whole genome shotgun (WGS) entry which is preliminary data.</text>
</comment>
<keyword evidence="7" id="KW-1185">Reference proteome</keyword>
<evidence type="ECO:0000256" key="3">
    <source>
        <dbReference type="ARBA" id="ARBA00022989"/>
    </source>
</evidence>
<dbReference type="PANTHER" id="PTHR31419">
    <property type="entry name" value="PROTEIN PIN-LIKES 2"/>
    <property type="match status" value="1"/>
</dbReference>
<sequence length="368" mass="37407">MDDLLLLATASARSVCTVAACASLGVYARRQGAITEESEKVLDKLVTSVFLPCLILSRMTPHITPADIASIWPLAVVCLCVVSCGLAAGAAVSLAVPGAREHRGLLMTAVAFPNSFAVPLTLVLALGPHRALLGEGAGAVRGFWQPSESAAEELRARVEFLFLTSYSLWVMARWGIGFPILTGAISFQEWRAKVLNPPVKACLLAAAAGLAWRGLRPAGPLSAAAVEAGLAPLTAAVAYGGRCSVPVLLMALGMKLDAAAREAWTVAPPPRGADADVERAKMVPAVIGAAMPGGAEPPAPAPPDVLAPGGARPLPLGAHLAVLALRQVAGPLLGAGLAGGVLRGLCGVTDSAILMVGMMQTAGPPTGE</sequence>
<dbReference type="InterPro" id="IPR039305">
    <property type="entry name" value="PILS2/6"/>
</dbReference>
<evidence type="ECO:0000256" key="4">
    <source>
        <dbReference type="ARBA" id="ARBA00023136"/>
    </source>
</evidence>
<dbReference type="Proteomes" id="UP001189429">
    <property type="component" value="Unassembled WGS sequence"/>
</dbReference>
<name>A0ABN9PEL4_9DINO</name>
<feature type="transmembrane region" description="Helical" evidence="5">
    <location>
        <begin position="6"/>
        <end position="29"/>
    </location>
</feature>
<keyword evidence="4 5" id="KW-0472">Membrane</keyword>
<dbReference type="EMBL" id="CAUYUJ010000317">
    <property type="protein sequence ID" value="CAK0789879.1"/>
    <property type="molecule type" value="Genomic_DNA"/>
</dbReference>
<protein>
    <recommendedName>
        <fullName evidence="8">Auxin efflux carrier component</fullName>
    </recommendedName>
</protein>
<dbReference type="InterPro" id="IPR004776">
    <property type="entry name" value="Mem_transp_PIN-like"/>
</dbReference>
<comment type="subcellular location">
    <subcellularLocation>
        <location evidence="1">Membrane</location>
        <topology evidence="1">Multi-pass membrane protein</topology>
    </subcellularLocation>
</comment>
<feature type="non-terminal residue" evidence="6">
    <location>
        <position position="368"/>
    </location>
</feature>
<evidence type="ECO:0000313" key="7">
    <source>
        <dbReference type="Proteomes" id="UP001189429"/>
    </source>
</evidence>
<reference evidence="6" key="1">
    <citation type="submission" date="2023-10" db="EMBL/GenBank/DDBJ databases">
        <authorList>
            <person name="Chen Y."/>
            <person name="Shah S."/>
            <person name="Dougan E. K."/>
            <person name="Thang M."/>
            <person name="Chan C."/>
        </authorList>
    </citation>
    <scope>NUCLEOTIDE SEQUENCE [LARGE SCALE GENOMIC DNA]</scope>
</reference>
<feature type="transmembrane region" description="Helical" evidence="5">
    <location>
        <begin position="71"/>
        <end position="92"/>
    </location>
</feature>